<dbReference type="GO" id="GO:0016788">
    <property type="term" value="F:hydrolase activity, acting on ester bonds"/>
    <property type="evidence" value="ECO:0007669"/>
    <property type="project" value="InterPro"/>
</dbReference>
<feature type="active site" description="Nucleophile" evidence="8">
    <location>
        <position position="153"/>
    </location>
</feature>
<dbReference type="EMBL" id="JAAGAX010000005">
    <property type="protein sequence ID" value="KAF2316442.1"/>
    <property type="molecule type" value="Genomic_DNA"/>
</dbReference>
<gene>
    <name evidence="10" type="ORF">GH714_041783</name>
</gene>
<dbReference type="Pfam" id="PF04083">
    <property type="entry name" value="Abhydro_lipase"/>
    <property type="match status" value="1"/>
</dbReference>
<reference evidence="10 11" key="1">
    <citation type="journal article" date="2020" name="Mol. Plant">
        <title>The Chromosome-Based Rubber Tree Genome Provides New Insights into Spurge Genome Evolution and Rubber Biosynthesis.</title>
        <authorList>
            <person name="Liu J."/>
            <person name="Shi C."/>
            <person name="Shi C.C."/>
            <person name="Li W."/>
            <person name="Zhang Q.J."/>
            <person name="Zhang Y."/>
            <person name="Li K."/>
            <person name="Lu H.F."/>
            <person name="Shi C."/>
            <person name="Zhu S.T."/>
            <person name="Xiao Z.Y."/>
            <person name="Nan H."/>
            <person name="Yue Y."/>
            <person name="Zhu X.G."/>
            <person name="Wu Y."/>
            <person name="Hong X.N."/>
            <person name="Fan G.Y."/>
            <person name="Tong Y."/>
            <person name="Zhang D."/>
            <person name="Mao C.L."/>
            <person name="Liu Y.L."/>
            <person name="Hao S.J."/>
            <person name="Liu W.Q."/>
            <person name="Lv M.Q."/>
            <person name="Zhang H.B."/>
            <person name="Liu Y."/>
            <person name="Hu-Tang G.R."/>
            <person name="Wang J.P."/>
            <person name="Wang J.H."/>
            <person name="Sun Y.H."/>
            <person name="Ni S.B."/>
            <person name="Chen W.B."/>
            <person name="Zhang X.C."/>
            <person name="Jiao Y.N."/>
            <person name="Eichler E.E."/>
            <person name="Li G.H."/>
            <person name="Liu X."/>
            <person name="Gao L.Z."/>
        </authorList>
    </citation>
    <scope>NUCLEOTIDE SEQUENCE [LARGE SCALE GENOMIC DNA]</scope>
    <source>
        <strain evidence="11">cv. GT1</strain>
        <tissue evidence="10">Leaf</tissue>
    </source>
</reference>
<evidence type="ECO:0000256" key="4">
    <source>
        <dbReference type="ARBA" id="ARBA00022963"/>
    </source>
</evidence>
<dbReference type="FunFam" id="3.40.50.1820:FF:000057">
    <property type="entry name" value="Lipase"/>
    <property type="match status" value="1"/>
</dbReference>
<keyword evidence="4 7" id="KW-0442">Lipid degradation</keyword>
<evidence type="ECO:0000313" key="10">
    <source>
        <dbReference type="EMBL" id="KAF2316442.1"/>
    </source>
</evidence>
<dbReference type="PANTHER" id="PTHR11005">
    <property type="entry name" value="LYSOSOMAL ACID LIPASE-RELATED"/>
    <property type="match status" value="1"/>
</dbReference>
<dbReference type="InterPro" id="IPR029058">
    <property type="entry name" value="AB_hydrolase_fold"/>
</dbReference>
<evidence type="ECO:0000256" key="2">
    <source>
        <dbReference type="ARBA" id="ARBA00022729"/>
    </source>
</evidence>
<feature type="active site" description="Charge relay system" evidence="8">
    <location>
        <position position="355"/>
    </location>
</feature>
<evidence type="ECO:0000259" key="9">
    <source>
        <dbReference type="Pfam" id="PF04083"/>
    </source>
</evidence>
<evidence type="ECO:0000256" key="8">
    <source>
        <dbReference type="PIRSR" id="PIRSR000862-1"/>
    </source>
</evidence>
<protein>
    <recommendedName>
        <fullName evidence="7">Lipase</fullName>
    </recommendedName>
</protein>
<dbReference type="InterPro" id="IPR006693">
    <property type="entry name" value="AB_hydrolase_lipase"/>
</dbReference>
<keyword evidence="2" id="KW-0732">Signal</keyword>
<keyword evidence="5" id="KW-0443">Lipid metabolism</keyword>
<evidence type="ECO:0000313" key="11">
    <source>
        <dbReference type="Proteomes" id="UP000467840"/>
    </source>
</evidence>
<dbReference type="SUPFAM" id="SSF53474">
    <property type="entry name" value="alpha/beta-Hydrolases"/>
    <property type="match status" value="1"/>
</dbReference>
<evidence type="ECO:0000256" key="7">
    <source>
        <dbReference type="PIRNR" id="PIRNR000862"/>
    </source>
</evidence>
<proteinExistence type="inferred from homology"/>
<evidence type="ECO:0000256" key="1">
    <source>
        <dbReference type="ARBA" id="ARBA00010701"/>
    </source>
</evidence>
<name>A0A6A6MRC1_HEVBR</name>
<dbReference type="GO" id="GO:0016042">
    <property type="term" value="P:lipid catabolic process"/>
    <property type="evidence" value="ECO:0007669"/>
    <property type="project" value="UniProtKB-KW"/>
</dbReference>
<evidence type="ECO:0000256" key="3">
    <source>
        <dbReference type="ARBA" id="ARBA00022801"/>
    </source>
</evidence>
<dbReference type="PIRSF" id="PIRSF000862">
    <property type="entry name" value="Steryl_ester_lip"/>
    <property type="match status" value="1"/>
</dbReference>
<feature type="domain" description="Partial AB-hydrolase lipase" evidence="9">
    <location>
        <begin position="20"/>
        <end position="78"/>
    </location>
</feature>
<evidence type="ECO:0000256" key="6">
    <source>
        <dbReference type="ARBA" id="ARBA00023180"/>
    </source>
</evidence>
<dbReference type="InterPro" id="IPR025483">
    <property type="entry name" value="Lipase_euk"/>
</dbReference>
<keyword evidence="3 7" id="KW-0378">Hydrolase</keyword>
<feature type="active site" description="Charge relay system" evidence="8">
    <location>
        <position position="388"/>
    </location>
</feature>
<dbReference type="AlphaFoldDB" id="A0A6A6MRC1"/>
<organism evidence="10 11">
    <name type="scientific">Hevea brasiliensis</name>
    <name type="common">Para rubber tree</name>
    <name type="synonym">Siphonia brasiliensis</name>
    <dbReference type="NCBI Taxonomy" id="3981"/>
    <lineage>
        <taxon>Eukaryota</taxon>
        <taxon>Viridiplantae</taxon>
        <taxon>Streptophyta</taxon>
        <taxon>Embryophyta</taxon>
        <taxon>Tracheophyta</taxon>
        <taxon>Spermatophyta</taxon>
        <taxon>Magnoliopsida</taxon>
        <taxon>eudicotyledons</taxon>
        <taxon>Gunneridae</taxon>
        <taxon>Pentapetalae</taxon>
        <taxon>rosids</taxon>
        <taxon>fabids</taxon>
        <taxon>Malpighiales</taxon>
        <taxon>Euphorbiaceae</taxon>
        <taxon>Crotonoideae</taxon>
        <taxon>Micrandreae</taxon>
        <taxon>Hevea</taxon>
    </lineage>
</organism>
<accession>A0A6A6MRC1</accession>
<dbReference type="Proteomes" id="UP000467840">
    <property type="component" value="Chromosome 15"/>
</dbReference>
<keyword evidence="6" id="KW-0325">Glycoprotein</keyword>
<comment type="caution">
    <text evidence="10">The sequence shown here is derived from an EMBL/GenBank/DDBJ whole genome shotgun (WGS) entry which is preliminary data.</text>
</comment>
<dbReference type="Gene3D" id="3.40.50.1820">
    <property type="entry name" value="alpha/beta hydrolase"/>
    <property type="match status" value="2"/>
</dbReference>
<keyword evidence="11" id="KW-1185">Reference proteome</keyword>
<comment type="similarity">
    <text evidence="1 7">Belongs to the AB hydrolase superfamily. Lipase family.</text>
</comment>
<sequence length="414" mass="45956">MPHHAYGQNNAPAVGLCDSFVRIHGYECDEFHVTTQDGYILGLQRIPKGLNTSGDSANKPPVLLQHGILVDGACWLINAPEQNLPMILADKGFDVWIANTRGTRFSRQHTSLQPSQSEFWNWSWDELAAYDLSAVIDYVHEQTGQKLRYVGHSLGTLIALASFSEGLLADKVQSAALFSPIAYLSNLKTALGNFVARSFVAEHIFIYNAFIQLLLREPAKRFLETACAAPGVDCFDLLTAITGKNCCLNASAVDFFLENEPQSTSTKNFVHLAQRKNCCLNASAVDFFLKNELQSTATKNMVHLAQTVRDGAVAKYNYGNCSSNLIHYGAIKPPIYNLSNIPQNLPLFISYGGQDALSDTEDVAQLLDDLRFHDVLKLTVQFVKDYAHADFVSGINATDIVYSQVYKFFMNHHF</sequence>
<evidence type="ECO:0000256" key="5">
    <source>
        <dbReference type="ARBA" id="ARBA00023098"/>
    </source>
</evidence>